<evidence type="ECO:0000256" key="4">
    <source>
        <dbReference type="RuleBase" id="RU003814"/>
    </source>
</evidence>
<dbReference type="HOGENOM" id="CLU_016218_2_1_2"/>
<protein>
    <submittedName>
        <fullName evidence="5">Translation initiation factor IF-2B subunit alpha</fullName>
    </submittedName>
</protein>
<dbReference type="InterPro" id="IPR037171">
    <property type="entry name" value="NagB/RpiA_transferase-like"/>
</dbReference>
<accession>F8AIA9</accession>
<dbReference type="InterPro" id="IPR051501">
    <property type="entry name" value="eIF2B_alpha/beta/delta"/>
</dbReference>
<dbReference type="GO" id="GO:0005085">
    <property type="term" value="F:guanyl-nucleotide exchange factor activity"/>
    <property type="evidence" value="ECO:0007669"/>
    <property type="project" value="TreeGrafter"/>
</dbReference>
<dbReference type="InterPro" id="IPR042529">
    <property type="entry name" value="IF_2B-like_C"/>
</dbReference>
<gene>
    <name evidence="5" type="ordered locus">PYCH_18570</name>
</gene>
<comment type="similarity">
    <text evidence="1 4">Belongs to the eIF-2B alpha/beta/delta subunits family.</text>
</comment>
<dbReference type="Proteomes" id="UP000008386">
    <property type="component" value="Chromosome"/>
</dbReference>
<evidence type="ECO:0000256" key="2">
    <source>
        <dbReference type="ARBA" id="ARBA00022540"/>
    </source>
</evidence>
<dbReference type="Pfam" id="PF01008">
    <property type="entry name" value="IF-2B"/>
    <property type="match status" value="1"/>
</dbReference>
<evidence type="ECO:0000313" key="6">
    <source>
        <dbReference type="Proteomes" id="UP000008386"/>
    </source>
</evidence>
<dbReference type="NCBIfam" id="NF006210">
    <property type="entry name" value="PRK08335.1"/>
    <property type="match status" value="1"/>
</dbReference>
<keyword evidence="3" id="KW-0648">Protein biosynthesis</keyword>
<keyword evidence="2 5" id="KW-0396">Initiation factor</keyword>
<dbReference type="eggNOG" id="arCOG01125">
    <property type="taxonomic scope" value="Archaea"/>
</dbReference>
<dbReference type="Gene3D" id="3.40.50.10470">
    <property type="entry name" value="Translation initiation factor eif-2b, domain 2"/>
    <property type="match status" value="1"/>
</dbReference>
<dbReference type="PANTHER" id="PTHR45860:SF1">
    <property type="entry name" value="TRANSLATION INITIATION FACTOR EIF-2B SUBUNIT ALPHA"/>
    <property type="match status" value="1"/>
</dbReference>
<reference evidence="5 6" key="1">
    <citation type="journal article" date="2011" name="J. Bacteriol.">
        <title>Complete genome sequence of the obligate piezophilic hyperthermophilic archaeon Pyrococcus yayanosii CH1.</title>
        <authorList>
            <person name="Jun X."/>
            <person name="Lupeng L."/>
            <person name="Minjuan X."/>
            <person name="Oger P."/>
            <person name="Fengping W."/>
            <person name="Jebbar M."/>
            <person name="Xiang X."/>
        </authorList>
    </citation>
    <scope>NUCLEOTIDE SEQUENCE [LARGE SCALE GENOMIC DNA]</scope>
    <source>
        <strain evidence="6">CH1 / JCM 16557</strain>
    </source>
</reference>
<dbReference type="InterPro" id="IPR027363">
    <property type="entry name" value="M1Pi_N"/>
</dbReference>
<evidence type="ECO:0000313" key="5">
    <source>
        <dbReference type="EMBL" id="AEH25512.1"/>
    </source>
</evidence>
<dbReference type="AlphaFoldDB" id="F8AIA9"/>
<evidence type="ECO:0000256" key="3">
    <source>
        <dbReference type="ARBA" id="ARBA00022917"/>
    </source>
</evidence>
<evidence type="ECO:0000256" key="1">
    <source>
        <dbReference type="ARBA" id="ARBA00007251"/>
    </source>
</evidence>
<dbReference type="InterPro" id="IPR000649">
    <property type="entry name" value="IF-2B-related"/>
</dbReference>
<dbReference type="Gene3D" id="1.20.120.420">
    <property type="entry name" value="translation initiation factor eif-2b, domain 1"/>
    <property type="match status" value="1"/>
</dbReference>
<name>F8AIA9_PYRYC</name>
<dbReference type="GO" id="GO:0003743">
    <property type="term" value="F:translation initiation factor activity"/>
    <property type="evidence" value="ECO:0007669"/>
    <property type="project" value="UniProtKB-KW"/>
</dbReference>
<keyword evidence="6" id="KW-1185">Reference proteome</keyword>
<organism evidence="5 6">
    <name type="scientific">Pyrococcus yayanosii (strain CH1 / JCM 16557)</name>
    <dbReference type="NCBI Taxonomy" id="529709"/>
    <lineage>
        <taxon>Archaea</taxon>
        <taxon>Methanobacteriati</taxon>
        <taxon>Methanobacteriota</taxon>
        <taxon>Thermococci</taxon>
        <taxon>Thermococcales</taxon>
        <taxon>Thermococcaceae</taxon>
        <taxon>Pyrococcus</taxon>
    </lineage>
</organism>
<dbReference type="EMBL" id="CP002779">
    <property type="protein sequence ID" value="AEH25512.1"/>
    <property type="molecule type" value="Genomic_DNA"/>
</dbReference>
<dbReference type="SUPFAM" id="SSF100950">
    <property type="entry name" value="NagB/RpiA/CoA transferase-like"/>
    <property type="match status" value="1"/>
</dbReference>
<proteinExistence type="inferred from homology"/>
<dbReference type="PANTHER" id="PTHR45860">
    <property type="entry name" value="TRANSLATION INITIATION FACTOR EIF-2B SUBUNIT ALPHA"/>
    <property type="match status" value="1"/>
</dbReference>
<dbReference type="STRING" id="529709.PYCH_18570"/>
<sequence length="284" mass="31550">MIKGWREFCSMLPPEVRSIIEEMRAEQIRGASYLAKRGAEAYVKLAQLLSGEELRKALKEIRREIIGVNPTMASLYNLVRFVPITGDASLVRARAEEFIRLAEEAKREIGNIGSELIDDGEVIITHSFSSTVLEIFKAAKGKGKRFRVILTESAPDYEGLALAEELESLGIPFEIITDAQIGLFARKATLAIVGADNVTKDAVINKAGTYLLALTCHEQGVPFYVAAETFKLHPEARAEEVELLERPLVRGGRLVRNVLFDVTPWKYIRGIVTELGILVQPKDV</sequence>
<dbReference type="KEGG" id="pya:PYCH_18570"/>